<dbReference type="PROSITE" id="PS01003">
    <property type="entry name" value="TCTP_2"/>
    <property type="match status" value="1"/>
</dbReference>
<dbReference type="GO" id="GO:0005874">
    <property type="term" value="C:microtubule"/>
    <property type="evidence" value="ECO:0007669"/>
    <property type="project" value="UniProtKB-KW"/>
</dbReference>
<dbReference type="PANTHER" id="PTHR11991">
    <property type="entry name" value="TRANSLATIONALLY CONTROLLED TUMOR PROTEIN-RELATED"/>
    <property type="match status" value="1"/>
</dbReference>
<evidence type="ECO:0000256" key="1">
    <source>
        <dbReference type="ARBA" id="ARBA00014759"/>
    </source>
</evidence>
<dbReference type="GeneID" id="36515746"/>
<feature type="domain" description="TCTP" evidence="5">
    <location>
        <begin position="1"/>
        <end position="168"/>
    </location>
</feature>
<dbReference type="PANTHER" id="PTHR11991:SF0">
    <property type="entry name" value="TRANSLATIONALLY-CONTROLLED TUMOR PROTEIN"/>
    <property type="match status" value="1"/>
</dbReference>
<evidence type="ECO:0000313" key="7">
    <source>
        <dbReference type="Proteomes" id="UP000238350"/>
    </source>
</evidence>
<dbReference type="SUPFAM" id="SSF51316">
    <property type="entry name" value="Mss4-like"/>
    <property type="match status" value="1"/>
</dbReference>
<dbReference type="Gene3D" id="2.170.150.10">
    <property type="entry name" value="Metal Binding Protein, Guanine Nucleotide Exchange Factor, Chain A"/>
    <property type="match status" value="1"/>
</dbReference>
<dbReference type="EMBL" id="NDIQ01000021">
    <property type="protein sequence ID" value="PRT54378.1"/>
    <property type="molecule type" value="Genomic_DNA"/>
</dbReference>
<protein>
    <recommendedName>
        <fullName evidence="1">Translationally-controlled tumor protein homolog</fullName>
    </recommendedName>
</protein>
<sequence>MLIFTDIVSNDELVSDAFDMKEVDDAVYEVDAEMINVKPGADVDIGANPSAEEAEESLEEGVLQVNNVVYNSRLQETSFDKKSYMVYIKGYMKRVKAYLEEHNPEEVANFEKGATAYVKKVLGSFKDWEFYTGESMDPDGMVVLLNWREDGTTPYLVFWKHGLKSQKI</sequence>
<comment type="caution">
    <text evidence="6">The sequence shown here is derived from an EMBL/GenBank/DDBJ whole genome shotgun (WGS) entry which is preliminary data.</text>
</comment>
<dbReference type="InterPro" id="IPR018103">
    <property type="entry name" value="Translation_control_tumour_CS"/>
</dbReference>
<dbReference type="PRINTS" id="PR01653">
    <property type="entry name" value="TCTPROTEIN"/>
</dbReference>
<dbReference type="GO" id="GO:0005509">
    <property type="term" value="F:calcium ion binding"/>
    <property type="evidence" value="ECO:0007669"/>
    <property type="project" value="TreeGrafter"/>
</dbReference>
<name>A0A2T0FHA0_9ASCO</name>
<dbReference type="InterPro" id="IPR018105">
    <property type="entry name" value="Translational_control_tumour_p"/>
</dbReference>
<dbReference type="Proteomes" id="UP000238350">
    <property type="component" value="Unassembled WGS sequence"/>
</dbReference>
<organism evidence="6 7">
    <name type="scientific">Wickerhamiella sorbophila</name>
    <dbReference type="NCBI Taxonomy" id="45607"/>
    <lineage>
        <taxon>Eukaryota</taxon>
        <taxon>Fungi</taxon>
        <taxon>Dikarya</taxon>
        <taxon>Ascomycota</taxon>
        <taxon>Saccharomycotina</taxon>
        <taxon>Dipodascomycetes</taxon>
        <taxon>Dipodascales</taxon>
        <taxon>Trichomonascaceae</taxon>
        <taxon>Wickerhamiella</taxon>
    </lineage>
</organism>
<keyword evidence="2" id="KW-0493">Microtubule</keyword>
<evidence type="ECO:0000256" key="4">
    <source>
        <dbReference type="PROSITE-ProRule" id="PRU01133"/>
    </source>
</evidence>
<dbReference type="AlphaFoldDB" id="A0A2T0FHA0"/>
<comment type="similarity">
    <text evidence="4">Belongs to the TCTP family.</text>
</comment>
<dbReference type="PROSITE" id="PS51797">
    <property type="entry name" value="TCTP_3"/>
    <property type="match status" value="1"/>
</dbReference>
<dbReference type="InterPro" id="IPR011323">
    <property type="entry name" value="Mss4/transl-control_tumour"/>
</dbReference>
<evidence type="ECO:0000313" key="6">
    <source>
        <dbReference type="EMBL" id="PRT54378.1"/>
    </source>
</evidence>
<dbReference type="FunFam" id="2.170.150.10:FF:000002">
    <property type="entry name" value="Translationally-controlled tumor protein homolog"/>
    <property type="match status" value="1"/>
</dbReference>
<reference evidence="6 7" key="1">
    <citation type="submission" date="2017-04" db="EMBL/GenBank/DDBJ databases">
        <title>Genome sequencing of [Candida] sorbophila.</title>
        <authorList>
            <person name="Ahn J.O."/>
        </authorList>
    </citation>
    <scope>NUCLEOTIDE SEQUENCE [LARGE SCALE GENOMIC DNA]</scope>
    <source>
        <strain evidence="6 7">DS02</strain>
    </source>
</reference>
<dbReference type="PROSITE" id="PS01002">
    <property type="entry name" value="TCTP_1"/>
    <property type="match status" value="1"/>
</dbReference>
<evidence type="ECO:0000256" key="3">
    <source>
        <dbReference type="ARBA" id="ARBA00024683"/>
    </source>
</evidence>
<proteinExistence type="inferred from homology"/>
<dbReference type="GO" id="GO:0005737">
    <property type="term" value="C:cytoplasm"/>
    <property type="evidence" value="ECO:0007669"/>
    <property type="project" value="TreeGrafter"/>
</dbReference>
<dbReference type="InterPro" id="IPR034737">
    <property type="entry name" value="TCTP"/>
</dbReference>
<dbReference type="Pfam" id="PF00838">
    <property type="entry name" value="TCTP"/>
    <property type="match status" value="1"/>
</dbReference>
<dbReference type="RefSeq" id="XP_024664323.1">
    <property type="nucleotide sequence ID" value="XM_024808555.1"/>
</dbReference>
<dbReference type="STRING" id="45607.A0A2T0FHA0"/>
<dbReference type="InterPro" id="IPR011057">
    <property type="entry name" value="Mss4-like_sf"/>
</dbReference>
<accession>A0A2T0FHA0</accession>
<gene>
    <name evidence="6" type="ORF">B9G98_01998</name>
</gene>
<evidence type="ECO:0000259" key="5">
    <source>
        <dbReference type="PROSITE" id="PS51797"/>
    </source>
</evidence>
<comment type="function">
    <text evidence="3">Involved in protein synthesis. Involved in microtubule stabilization.</text>
</comment>
<keyword evidence="7" id="KW-1185">Reference proteome</keyword>
<evidence type="ECO:0000256" key="2">
    <source>
        <dbReference type="ARBA" id="ARBA00022701"/>
    </source>
</evidence>
<dbReference type="OrthoDB" id="10248936at2759"/>